<sequence>MAGDCAYNKPYANEDTFCNKHLLEKQELGRNALINDSAEGETVSSPFFEVIDGVLYRKKLEKGYINYREVLDTDRRRNAIATFHQKRLGKTHHTLEDTYRFVAENYWWEGMFCHIREYVLGCEECREKHDGGHVHQQPVSKTLSSYGNDLLCKLNGQRGEGLFCDITLKVGGRSFSAHKAVLAAVSEYFQEIFTEMDSTASPQTAIDLTGYSEESFLPLLEFSYSSTLSLKLENLIEVSAMARHFRMWPVVEVCKAIEREQGHMGTKNNSGIHCQRDSISGSPLPASTDASVFICKIEDPQDGVAPSAGKEAPCRKQGKKAKAEDCLKTTLGWLGESSRRGPEESRAPHFENGLRLGLGPCDDLRAEAACRPPWCSTPAPTVQEEPFQSSSKKRLKLMDFKSPSNKRKSPRSLAASAPTLSPAPRHPSMTLRSMPLQRVEGPLKETVEGGSVPPSVKYKQKLRYSHPAECSQEPVSSSSLAFSSPIKEEPIEEEVQSPTTLEKYKLLSVLGLQRKSLVVCGEEPTGWRQKKRLRKLKVSSYSLTTRRKPRTVQPNSEARPGEERRGASKPTSLGEAGTLPAFNCTKAEGRRNLSVKRAIKTEPTAVSMEELGLKRGGCGLTPDRNTRSRAAAVQSTLQAEQRAAHGLRETRAARCRSDSTPALHTQPLSRLRSGNAHLQGGLKYPAGSQQGAVSSTQKRPLNLAPSHMESFLSLKVKKSISRGCSLEVLPGSVTGSTGRVLRSNRQSGSGMFPSSACAGQNLSLKAEVQELDNCTLQKDCGRAGRETKPWNLGAKSQSLQTVVCKTEPFFDLGKRKSKPTQKLLDAGFLFSLYRPGNTILMSSSAIKRESTTPEVALAKPVSRKSTKEEGCSRSGFSEIAGRTRRAVREARALPGFDRCLREAKGTRPQAKRSALSEAGLAQTSVCRAGLENGGPVRALAERGARPAVAKEVPKNLRRLVWLRSGQSKLLESLRRKRLRRLRAARRVPGNITSVVSHTCPECSAFYKNCDTLIMHRIRHIEGKHWPCPLCNKSFFRQRNVQNHIRTHDQKLYKCRLCIT</sequence>
<dbReference type="GO" id="GO:0000978">
    <property type="term" value="F:RNA polymerase II cis-regulatory region sequence-specific DNA binding"/>
    <property type="evidence" value="ECO:0007669"/>
    <property type="project" value="TreeGrafter"/>
</dbReference>
<dbReference type="SUPFAM" id="SSF57667">
    <property type="entry name" value="beta-beta-alpha zinc fingers"/>
    <property type="match status" value="1"/>
</dbReference>
<evidence type="ECO:0000256" key="11">
    <source>
        <dbReference type="SAM" id="MobiDB-lite"/>
    </source>
</evidence>
<feature type="non-terminal residue" evidence="14">
    <location>
        <position position="1"/>
    </location>
</feature>
<evidence type="ECO:0000256" key="8">
    <source>
        <dbReference type="ARBA" id="ARBA00023163"/>
    </source>
</evidence>
<keyword evidence="5" id="KW-0862">Zinc</keyword>
<feature type="region of interest" description="Disordered" evidence="11">
    <location>
        <begin position="375"/>
        <end position="432"/>
    </location>
</feature>
<dbReference type="PANTHER" id="PTHR46105:SF5">
    <property type="entry name" value="ZINC FINGER AND BTB DOMAIN-CONTAINING PROTEIN 44 ISOFORM X1"/>
    <property type="match status" value="1"/>
</dbReference>
<name>A0A8J7NEG4_ATRSP</name>
<dbReference type="PROSITE" id="PS50157">
    <property type="entry name" value="ZINC_FINGER_C2H2_2"/>
    <property type="match status" value="1"/>
</dbReference>
<protein>
    <submittedName>
        <fullName evidence="14">ZBT11 protein</fullName>
    </submittedName>
</protein>
<dbReference type="SUPFAM" id="SSF54695">
    <property type="entry name" value="POZ domain"/>
    <property type="match status" value="1"/>
</dbReference>
<dbReference type="Pfam" id="PF17921">
    <property type="entry name" value="Integrase_H2C2"/>
    <property type="match status" value="1"/>
</dbReference>
<evidence type="ECO:0000256" key="5">
    <source>
        <dbReference type="ARBA" id="ARBA00022833"/>
    </source>
</evidence>
<dbReference type="PANTHER" id="PTHR46105">
    <property type="entry name" value="AGAP004733-PA"/>
    <property type="match status" value="1"/>
</dbReference>
<keyword evidence="3" id="KW-0677">Repeat</keyword>
<dbReference type="GO" id="GO:0000981">
    <property type="term" value="F:DNA-binding transcription factor activity, RNA polymerase II-specific"/>
    <property type="evidence" value="ECO:0007669"/>
    <property type="project" value="TreeGrafter"/>
</dbReference>
<keyword evidence="15" id="KW-1185">Reference proteome</keyword>
<evidence type="ECO:0000259" key="12">
    <source>
        <dbReference type="PROSITE" id="PS50097"/>
    </source>
</evidence>
<feature type="compositionally biased region" description="Polar residues" evidence="11">
    <location>
        <begin position="687"/>
        <end position="696"/>
    </location>
</feature>
<dbReference type="PROSITE" id="PS50097">
    <property type="entry name" value="BTB"/>
    <property type="match status" value="1"/>
</dbReference>
<keyword evidence="6" id="KW-0805">Transcription regulation</keyword>
<dbReference type="AlphaFoldDB" id="A0A8J7NEG4"/>
<dbReference type="Gene3D" id="3.30.710.10">
    <property type="entry name" value="Potassium Channel Kv1.1, Chain A"/>
    <property type="match status" value="1"/>
</dbReference>
<dbReference type="Pfam" id="PF00651">
    <property type="entry name" value="BTB"/>
    <property type="match status" value="1"/>
</dbReference>
<keyword evidence="7" id="KW-0238">DNA-binding</keyword>
<dbReference type="InterPro" id="IPR041588">
    <property type="entry name" value="Integrase_H2C2"/>
</dbReference>
<dbReference type="SMART" id="SM00225">
    <property type="entry name" value="BTB"/>
    <property type="match status" value="1"/>
</dbReference>
<evidence type="ECO:0000256" key="10">
    <source>
        <dbReference type="PROSITE-ProRule" id="PRU00042"/>
    </source>
</evidence>
<dbReference type="EMBL" id="JAAWVO010004087">
    <property type="protein sequence ID" value="MBN3312021.1"/>
    <property type="molecule type" value="Genomic_DNA"/>
</dbReference>
<dbReference type="GO" id="GO:0008270">
    <property type="term" value="F:zinc ion binding"/>
    <property type="evidence" value="ECO:0007669"/>
    <property type="project" value="UniProtKB-KW"/>
</dbReference>
<dbReference type="Proteomes" id="UP000736164">
    <property type="component" value="Unassembled WGS sequence"/>
</dbReference>
<dbReference type="GO" id="GO:0005634">
    <property type="term" value="C:nucleus"/>
    <property type="evidence" value="ECO:0007669"/>
    <property type="project" value="UniProtKB-SubCell"/>
</dbReference>
<evidence type="ECO:0000313" key="15">
    <source>
        <dbReference type="Proteomes" id="UP000736164"/>
    </source>
</evidence>
<keyword evidence="2" id="KW-0479">Metal-binding</keyword>
<gene>
    <name evidence="14" type="primary">Zbtb11_0</name>
    <name evidence="14" type="ORF">GTO95_0000622</name>
</gene>
<evidence type="ECO:0000256" key="1">
    <source>
        <dbReference type="ARBA" id="ARBA00004123"/>
    </source>
</evidence>
<feature type="domain" description="C2H2-type" evidence="13">
    <location>
        <begin position="1025"/>
        <end position="1047"/>
    </location>
</feature>
<evidence type="ECO:0000256" key="6">
    <source>
        <dbReference type="ARBA" id="ARBA00023015"/>
    </source>
</evidence>
<reference evidence="14" key="1">
    <citation type="journal article" date="2021" name="Cell">
        <title>Tracing the genetic footprints of vertebrate landing in non-teleost ray-finned fishes.</title>
        <authorList>
            <person name="Bi X."/>
            <person name="Wang K."/>
            <person name="Yang L."/>
            <person name="Pan H."/>
            <person name="Jiang H."/>
            <person name="Wei Q."/>
            <person name="Fang M."/>
            <person name="Yu H."/>
            <person name="Zhu C."/>
            <person name="Cai Y."/>
            <person name="He Y."/>
            <person name="Gan X."/>
            <person name="Zeng H."/>
            <person name="Yu D."/>
            <person name="Zhu Y."/>
            <person name="Jiang H."/>
            <person name="Qiu Q."/>
            <person name="Yang H."/>
            <person name="Zhang Y.E."/>
            <person name="Wang W."/>
            <person name="Zhu M."/>
            <person name="He S."/>
            <person name="Zhang G."/>
        </authorList>
    </citation>
    <scope>NUCLEOTIDE SEQUENCE</scope>
    <source>
        <strain evidence="14">Allg_001</strain>
    </source>
</reference>
<dbReference type="InterPro" id="IPR000210">
    <property type="entry name" value="BTB/POZ_dom"/>
</dbReference>
<accession>A0A8J7NEG4</accession>
<evidence type="ECO:0000256" key="3">
    <source>
        <dbReference type="ARBA" id="ARBA00022737"/>
    </source>
</evidence>
<dbReference type="Gene3D" id="3.30.160.60">
    <property type="entry name" value="Classic Zinc Finger"/>
    <property type="match status" value="1"/>
</dbReference>
<dbReference type="Pfam" id="PF00096">
    <property type="entry name" value="zf-C2H2"/>
    <property type="match status" value="1"/>
</dbReference>
<feature type="non-terminal residue" evidence="14">
    <location>
        <position position="1059"/>
    </location>
</feature>
<evidence type="ECO:0000256" key="9">
    <source>
        <dbReference type="ARBA" id="ARBA00023242"/>
    </source>
</evidence>
<dbReference type="Gene3D" id="1.10.340.70">
    <property type="match status" value="1"/>
</dbReference>
<dbReference type="InterPro" id="IPR013087">
    <property type="entry name" value="Znf_C2H2_type"/>
</dbReference>
<evidence type="ECO:0000256" key="7">
    <source>
        <dbReference type="ARBA" id="ARBA00023125"/>
    </source>
</evidence>
<evidence type="ECO:0000256" key="2">
    <source>
        <dbReference type="ARBA" id="ARBA00022723"/>
    </source>
</evidence>
<comment type="subcellular location">
    <subcellularLocation>
        <location evidence="1">Nucleus</location>
    </subcellularLocation>
</comment>
<keyword evidence="4 10" id="KW-0863">Zinc-finger</keyword>
<feature type="domain" description="BTB" evidence="12">
    <location>
        <begin position="164"/>
        <end position="232"/>
    </location>
</feature>
<dbReference type="InterPro" id="IPR036236">
    <property type="entry name" value="Znf_C2H2_sf"/>
</dbReference>
<organism evidence="14 15">
    <name type="scientific">Atractosteus spatula</name>
    <name type="common">Alligator gar</name>
    <name type="synonym">Lepisosteus spatula</name>
    <dbReference type="NCBI Taxonomy" id="7917"/>
    <lineage>
        <taxon>Eukaryota</taxon>
        <taxon>Metazoa</taxon>
        <taxon>Chordata</taxon>
        <taxon>Craniata</taxon>
        <taxon>Vertebrata</taxon>
        <taxon>Euteleostomi</taxon>
        <taxon>Actinopterygii</taxon>
        <taxon>Neopterygii</taxon>
        <taxon>Holostei</taxon>
        <taxon>Semionotiformes</taxon>
        <taxon>Lepisosteidae</taxon>
        <taxon>Atractosteus</taxon>
    </lineage>
</organism>
<evidence type="ECO:0000256" key="4">
    <source>
        <dbReference type="ARBA" id="ARBA00022771"/>
    </source>
</evidence>
<keyword evidence="8" id="KW-0804">Transcription</keyword>
<dbReference type="InterPro" id="IPR050457">
    <property type="entry name" value="ZnFinger_BTB_dom_contain"/>
</dbReference>
<evidence type="ECO:0000259" key="13">
    <source>
        <dbReference type="PROSITE" id="PS50157"/>
    </source>
</evidence>
<feature type="region of interest" description="Disordered" evidence="11">
    <location>
        <begin position="676"/>
        <end position="696"/>
    </location>
</feature>
<keyword evidence="9" id="KW-0539">Nucleus</keyword>
<dbReference type="InterPro" id="IPR011333">
    <property type="entry name" value="SKP1/BTB/POZ_sf"/>
</dbReference>
<dbReference type="PROSITE" id="PS00028">
    <property type="entry name" value="ZINC_FINGER_C2H2_1"/>
    <property type="match status" value="1"/>
</dbReference>
<evidence type="ECO:0000313" key="14">
    <source>
        <dbReference type="EMBL" id="MBN3312021.1"/>
    </source>
</evidence>
<dbReference type="SMART" id="SM00355">
    <property type="entry name" value="ZnF_C2H2"/>
    <property type="match status" value="2"/>
</dbReference>
<comment type="caution">
    <text evidence="14">The sequence shown here is derived from an EMBL/GenBank/DDBJ whole genome shotgun (WGS) entry which is preliminary data.</text>
</comment>
<proteinExistence type="predicted"/>
<feature type="region of interest" description="Disordered" evidence="11">
    <location>
        <begin position="538"/>
        <end position="582"/>
    </location>
</feature>
<feature type="compositionally biased region" description="Low complexity" evidence="11">
    <location>
        <begin position="411"/>
        <end position="423"/>
    </location>
</feature>